<dbReference type="Pfam" id="PF07969">
    <property type="entry name" value="Amidohydro_3"/>
    <property type="match status" value="1"/>
</dbReference>
<dbReference type="PANTHER" id="PTHR22642:SF2">
    <property type="entry name" value="PROTEIN LONG AFTER FAR-RED 3"/>
    <property type="match status" value="1"/>
</dbReference>
<name>A0A6J7NQW1_9ZZZZ</name>
<dbReference type="InterPro" id="IPR013108">
    <property type="entry name" value="Amidohydro_3"/>
</dbReference>
<protein>
    <submittedName>
        <fullName evidence="3">Unannotated protein</fullName>
    </submittedName>
</protein>
<accession>A0A6J7NQW1</accession>
<dbReference type="EMBL" id="CAFBOX010000026">
    <property type="protein sequence ID" value="CAB4992344.1"/>
    <property type="molecule type" value="Genomic_DNA"/>
</dbReference>
<dbReference type="PANTHER" id="PTHR22642">
    <property type="entry name" value="IMIDAZOLONEPROPIONASE"/>
    <property type="match status" value="1"/>
</dbReference>
<organism evidence="3">
    <name type="scientific">freshwater metagenome</name>
    <dbReference type="NCBI Taxonomy" id="449393"/>
    <lineage>
        <taxon>unclassified sequences</taxon>
        <taxon>metagenomes</taxon>
        <taxon>ecological metagenomes</taxon>
    </lineage>
</organism>
<feature type="region of interest" description="Disordered" evidence="1">
    <location>
        <begin position="132"/>
        <end position="157"/>
    </location>
</feature>
<sequence length="513" mass="56844">MLVENETIIAFGQKTAELEHDEVVDLNRAFVMPAFADGHAHPLFAGREMLGPQVNGLQNVSEIVAEVARFAKANPDEEWIIGGAYEAAIIEQGDFDARWLDEVVSDRPVVLHAVDHHTIWVNSKALELSGITTSTNNPDGGTIARRDDGSPKGTLREPSAIGLVTEKAPPRSMKNEVKALALACDALLNVGITSAVDAWIEPGMAEVYIEAAKTKKLTVDMSLCFLAVAGQWEENVEYYKELRKKIEALPKGSNLEAKTIKFLLDGALSSGTAALMDPYLDDPTTSGLLMWEEDDLLNALCVFDDLDFQVHLHAIGDAAVRQALDAIEAMQRVNPRRDRRPVIAHAQLIHPDDIKRFERLGVIANYQPLWTYLDPMNKELILPRLGEQRNNHQYPLRSMLDAGAMISYGSDWPVTSQVPLEALAVPVHRQSPDGYPPEGWSKHEAITIEESMTSYTCNVAFQNFKEERLGRLEAGMRADFVVLDQNPCDIPALEVRNLKILALYRKGEPVPLS</sequence>
<dbReference type="SUPFAM" id="SSF51556">
    <property type="entry name" value="Metallo-dependent hydrolases"/>
    <property type="match status" value="1"/>
</dbReference>
<dbReference type="InterPro" id="IPR032466">
    <property type="entry name" value="Metal_Hydrolase"/>
</dbReference>
<dbReference type="AlphaFoldDB" id="A0A6J7NQW1"/>
<evidence type="ECO:0000259" key="2">
    <source>
        <dbReference type="Pfam" id="PF07969"/>
    </source>
</evidence>
<feature type="domain" description="Amidohydrolase 3" evidence="2">
    <location>
        <begin position="22"/>
        <end position="510"/>
    </location>
</feature>
<evidence type="ECO:0000256" key="1">
    <source>
        <dbReference type="SAM" id="MobiDB-lite"/>
    </source>
</evidence>
<dbReference type="Gene3D" id="3.20.20.140">
    <property type="entry name" value="Metal-dependent hydrolases"/>
    <property type="match status" value="1"/>
</dbReference>
<dbReference type="InterPro" id="IPR011059">
    <property type="entry name" value="Metal-dep_hydrolase_composite"/>
</dbReference>
<reference evidence="3" key="1">
    <citation type="submission" date="2020-05" db="EMBL/GenBank/DDBJ databases">
        <authorList>
            <person name="Chiriac C."/>
            <person name="Salcher M."/>
            <person name="Ghai R."/>
            <person name="Kavagutti S V."/>
        </authorList>
    </citation>
    <scope>NUCLEOTIDE SEQUENCE</scope>
</reference>
<dbReference type="CDD" id="cd01300">
    <property type="entry name" value="YtcJ_like"/>
    <property type="match status" value="1"/>
</dbReference>
<dbReference type="Gene3D" id="3.10.310.70">
    <property type="match status" value="1"/>
</dbReference>
<dbReference type="GO" id="GO:0016810">
    <property type="term" value="F:hydrolase activity, acting on carbon-nitrogen (but not peptide) bonds"/>
    <property type="evidence" value="ECO:0007669"/>
    <property type="project" value="InterPro"/>
</dbReference>
<proteinExistence type="predicted"/>
<evidence type="ECO:0000313" key="3">
    <source>
        <dbReference type="EMBL" id="CAB4992344.1"/>
    </source>
</evidence>
<dbReference type="SUPFAM" id="SSF51338">
    <property type="entry name" value="Composite domain of metallo-dependent hydrolases"/>
    <property type="match status" value="1"/>
</dbReference>
<dbReference type="InterPro" id="IPR033932">
    <property type="entry name" value="YtcJ-like"/>
</dbReference>
<gene>
    <name evidence="3" type="ORF">UFOPK4035_00265</name>
</gene>
<dbReference type="Gene3D" id="2.30.40.10">
    <property type="entry name" value="Urease, subunit C, domain 1"/>
    <property type="match status" value="1"/>
</dbReference>